<evidence type="ECO:0000259" key="3">
    <source>
        <dbReference type="Pfam" id="PF12439"/>
    </source>
</evidence>
<evidence type="ECO:0000259" key="2">
    <source>
        <dbReference type="Pfam" id="PF06202"/>
    </source>
</evidence>
<organism evidence="4 5">
    <name type="scientific">Sorangium atrum</name>
    <dbReference type="NCBI Taxonomy" id="2995308"/>
    <lineage>
        <taxon>Bacteria</taxon>
        <taxon>Pseudomonadati</taxon>
        <taxon>Myxococcota</taxon>
        <taxon>Polyangia</taxon>
        <taxon>Polyangiales</taxon>
        <taxon>Polyangiaceae</taxon>
        <taxon>Sorangium</taxon>
    </lineage>
</organism>
<comment type="caution">
    <text evidence="4">The sequence shown here is derived from an EMBL/GenBank/DDBJ whole genome shotgun (WGS) entry which is preliminary data.</text>
</comment>
<dbReference type="SUPFAM" id="SSF48208">
    <property type="entry name" value="Six-hairpin glycosidases"/>
    <property type="match status" value="1"/>
</dbReference>
<dbReference type="Pfam" id="PF06202">
    <property type="entry name" value="GDE_C"/>
    <property type="match status" value="1"/>
</dbReference>
<proteinExistence type="predicted"/>
<dbReference type="InterPro" id="IPR032790">
    <property type="entry name" value="GDE_C"/>
</dbReference>
<dbReference type="EMBL" id="JAQNDK010000006">
    <property type="protein sequence ID" value="MDC0685200.1"/>
    <property type="molecule type" value="Genomic_DNA"/>
</dbReference>
<dbReference type="InterPro" id="IPR010401">
    <property type="entry name" value="AGL/Gdb1"/>
</dbReference>
<dbReference type="InterPro" id="IPR012341">
    <property type="entry name" value="6hp_glycosidase-like_sf"/>
</dbReference>
<dbReference type="InterPro" id="IPR008928">
    <property type="entry name" value="6-hairpin_glycosidase_sf"/>
</dbReference>
<dbReference type="Pfam" id="PF12439">
    <property type="entry name" value="GDE_N"/>
    <property type="match status" value="1"/>
</dbReference>
<reference evidence="4 5" key="1">
    <citation type="submission" date="2023-01" db="EMBL/GenBank/DDBJ databases">
        <title>Minimal conservation of predation-associated metabolite biosynthetic gene clusters underscores biosynthetic potential of Myxococcota including descriptions for ten novel species: Archangium lansinium sp. nov., Myxococcus landrumus sp. nov., Nannocystis bai.</title>
        <authorList>
            <person name="Ahearne A."/>
            <person name="Stevens C."/>
            <person name="Dowd S."/>
        </authorList>
    </citation>
    <scope>NUCLEOTIDE SEQUENCE [LARGE SCALE GENOMIC DNA]</scope>
    <source>
        <strain evidence="4 5">WIWO2</strain>
    </source>
</reference>
<evidence type="ECO:0000256" key="1">
    <source>
        <dbReference type="SAM" id="MobiDB-lite"/>
    </source>
</evidence>
<evidence type="ECO:0000313" key="5">
    <source>
        <dbReference type="Proteomes" id="UP001217485"/>
    </source>
</evidence>
<dbReference type="InterPro" id="IPR024742">
    <property type="entry name" value="Glycogen_debranch_N"/>
</dbReference>
<feature type="domain" description="Glycogen debranching enzyme bacterial and archaeal type N-terminal" evidence="3">
    <location>
        <begin position="50"/>
        <end position="287"/>
    </location>
</feature>
<dbReference type="PANTHER" id="PTHR10569:SF2">
    <property type="entry name" value="GLYCOGEN DEBRANCHING ENZYME"/>
    <property type="match status" value="1"/>
</dbReference>
<sequence length="729" mass="78955">MSSDGSRRHSPTHDALSSTPAAPRGQGAALEHASPWPHVEVRGQFSIARKEWLHTNGAGAYASSTIAGMHTRRYHGLLVAALDPPRRRHVMLSHVDVCVRPVRQQGAPSERRASWPRWDLAKHQFPGIDPESSSFYLERFDQDPLPRWAYAVPGGELEVTLGLVRGENAAVLRYAWSGADPVMLTLRPLLAARHIHQLLRENGGISQKVELRAGAARGEPGSGRDRPVMGEVRVQPNRALPRICFRYQGTFVGSQDWWRRFEYLGEQDRGLDFLEDLWTPGHFETVIGTEPVHLLVAVGALPEDEPENLLAAASAAIRAEDPGPRRPLLERKLSIAAEAFRADAAARPGVIAGYPWFEVWGRDALISLPGLYLVPRKTEAAIRVLRSMIDAMQDGLVPNRLPDAGEPADFHAADATLWLFEAARLLADAVGDTHPFVTGELLGALRDAFEAAVRGTRNGIHVTADGLFAAGRLGEGAVDGLTWMDARVAGRAVTPRAGCPVELTALWAKGSETLARLARAAGDDRLARRAEAAARAARQGFAARFWCEETGYPYDVISEHAEGEGAFRDASIRPNALIAVAVDPACFTPERAASLLDRVRLELVTPAGVRTLSPADPAYARRYQGGPEARDSAYHQGTAWPFLLGFYARAARRFSTLGEHVIPLLHRLAASAAANEIALGQVPEIASGEPPHHPGGSFAQAFSVAELLRLIAWDLPAPDPGSAAGAPPR</sequence>
<dbReference type="Gene3D" id="1.50.10.10">
    <property type="match status" value="1"/>
</dbReference>
<keyword evidence="5" id="KW-1185">Reference proteome</keyword>
<feature type="region of interest" description="Disordered" evidence="1">
    <location>
        <begin position="1"/>
        <end position="35"/>
    </location>
</feature>
<name>A0ABT5CFJ4_9BACT</name>
<evidence type="ECO:0000313" key="4">
    <source>
        <dbReference type="EMBL" id="MDC0685200.1"/>
    </source>
</evidence>
<dbReference type="Proteomes" id="UP001217485">
    <property type="component" value="Unassembled WGS sequence"/>
</dbReference>
<gene>
    <name evidence="4" type="ORF">POL72_46230</name>
</gene>
<dbReference type="PANTHER" id="PTHR10569">
    <property type="entry name" value="GLYCOGEN DEBRANCHING ENZYME"/>
    <property type="match status" value="1"/>
</dbReference>
<protein>
    <submittedName>
        <fullName evidence="4">Amylo-alpha-1,6-glucosidase</fullName>
    </submittedName>
</protein>
<feature type="domain" description="Glycogen debranching enzyme C-terminal" evidence="2">
    <location>
        <begin position="344"/>
        <end position="709"/>
    </location>
</feature>
<dbReference type="RefSeq" id="WP_272103332.1">
    <property type="nucleotide sequence ID" value="NZ_JAQNDK010000006.1"/>
</dbReference>
<accession>A0ABT5CFJ4</accession>